<reference evidence="1" key="1">
    <citation type="journal article" date="2015" name="Nature">
        <title>Complex archaea that bridge the gap between prokaryotes and eukaryotes.</title>
        <authorList>
            <person name="Spang A."/>
            <person name="Saw J.H."/>
            <person name="Jorgensen S.L."/>
            <person name="Zaremba-Niedzwiedzka K."/>
            <person name="Martijn J."/>
            <person name="Lind A.E."/>
            <person name="van Eijk R."/>
            <person name="Schleper C."/>
            <person name="Guy L."/>
            <person name="Ettema T.J."/>
        </authorList>
    </citation>
    <scope>NUCLEOTIDE SEQUENCE</scope>
</reference>
<organism evidence="1">
    <name type="scientific">marine sediment metagenome</name>
    <dbReference type="NCBI Taxonomy" id="412755"/>
    <lineage>
        <taxon>unclassified sequences</taxon>
        <taxon>metagenomes</taxon>
        <taxon>ecological metagenomes</taxon>
    </lineage>
</organism>
<proteinExistence type="predicted"/>
<protein>
    <submittedName>
        <fullName evidence="1">Uncharacterized protein</fullName>
    </submittedName>
</protein>
<accession>A0A0F9I5D9</accession>
<comment type="caution">
    <text evidence="1">The sequence shown here is derived from an EMBL/GenBank/DDBJ whole genome shotgun (WGS) entry which is preliminary data.</text>
</comment>
<dbReference type="AlphaFoldDB" id="A0A0F9I5D9"/>
<sequence length="76" mass="8815">MRYTESKDGIKRANMKITIRLSQEELAEIKKAIAFLTDNEDPRSYLANILYGHMYLTLPDLVREEEKYQAFAKGSS</sequence>
<gene>
    <name evidence="1" type="ORF">LCGC14_1918840</name>
</gene>
<name>A0A0F9I5D9_9ZZZZ</name>
<evidence type="ECO:0000313" key="1">
    <source>
        <dbReference type="EMBL" id="KKL89025.1"/>
    </source>
</evidence>
<dbReference type="EMBL" id="LAZR01020399">
    <property type="protein sequence ID" value="KKL89025.1"/>
    <property type="molecule type" value="Genomic_DNA"/>
</dbReference>